<gene>
    <name evidence="1" type="ORF">FRZ06_09400</name>
</gene>
<dbReference type="Proteomes" id="UP000594014">
    <property type="component" value="Chromosome"/>
</dbReference>
<sequence length="241" mass="26566">MKKYSGMVVIGLLAMFIGLVISIQITTTQGSDPGGLVPVAKAQGYLEQLKQVRVEKDAAVQELNELEARLDKIEKEKADEDFFLKGIVSDLEKYKIAAGVVDVKGPGVVITVDDPIPTEEFTNEYSVIMLRYELLLSLVNKMKDAGAEAISINGQRIIATTEISLAGDNVNINTVPTAPPYIIKAIGNPDTIESTITIRFGIIEQMKNYGLRINIDKQDELKVPRYSGIIKYRYAESVVEE</sequence>
<protein>
    <submittedName>
        <fullName evidence="1">DUF881 domain-containing protein</fullName>
    </submittedName>
</protein>
<reference evidence="1" key="1">
    <citation type="submission" date="2019-08" db="EMBL/GenBank/DDBJ databases">
        <title>Genome sequence of Clostridiales bacterium MT110.</title>
        <authorList>
            <person name="Cao J."/>
        </authorList>
    </citation>
    <scope>NUCLEOTIDE SEQUENCE</scope>
    <source>
        <strain evidence="1">MT110</strain>
    </source>
</reference>
<organism evidence="1 2">
    <name type="scientific">Anoxybacterium hadale</name>
    <dbReference type="NCBI Taxonomy" id="3408580"/>
    <lineage>
        <taxon>Bacteria</taxon>
        <taxon>Bacillati</taxon>
        <taxon>Bacillota</taxon>
        <taxon>Clostridia</taxon>
        <taxon>Peptostreptococcales</taxon>
        <taxon>Anaerovoracaceae</taxon>
        <taxon>Anoxybacterium</taxon>
    </lineage>
</organism>
<keyword evidence="2" id="KW-1185">Reference proteome</keyword>
<proteinExistence type="predicted"/>
<accession>A0ACD1AAR7</accession>
<evidence type="ECO:0000313" key="2">
    <source>
        <dbReference type="Proteomes" id="UP000594014"/>
    </source>
</evidence>
<name>A0ACD1AAR7_9FIRM</name>
<evidence type="ECO:0000313" key="1">
    <source>
        <dbReference type="EMBL" id="QOX63551.1"/>
    </source>
</evidence>
<dbReference type="EMBL" id="CP042469">
    <property type="protein sequence ID" value="QOX63551.1"/>
    <property type="molecule type" value="Genomic_DNA"/>
</dbReference>